<dbReference type="Gene3D" id="1.10.10.60">
    <property type="entry name" value="Homeodomain-like"/>
    <property type="match status" value="1"/>
</dbReference>
<evidence type="ECO:0000313" key="2">
    <source>
        <dbReference type="Proteomes" id="UP000183561"/>
    </source>
</evidence>
<name>A0A1H4KWM6_9NOCA</name>
<dbReference type="Proteomes" id="UP000183561">
    <property type="component" value="Unassembled WGS sequence"/>
</dbReference>
<sequence>MSLMVMKAYLAKFKADAVTLYLSEPSHTSGCTGRDLGISSETLRKLGARRTQTGWPWLAERC</sequence>
<protein>
    <submittedName>
        <fullName evidence="1">Transposase</fullName>
    </submittedName>
</protein>
<proteinExistence type="predicted"/>
<gene>
    <name evidence="1" type="ORF">SAMN04490239_0955</name>
</gene>
<evidence type="ECO:0000313" key="1">
    <source>
        <dbReference type="EMBL" id="SEB62949.1"/>
    </source>
</evidence>
<dbReference type="AlphaFoldDB" id="A0A1H4KWM6"/>
<accession>A0A1H4KWM6</accession>
<organism evidence="1 2">
    <name type="scientific">Rhodococcus koreensis</name>
    <dbReference type="NCBI Taxonomy" id="99653"/>
    <lineage>
        <taxon>Bacteria</taxon>
        <taxon>Bacillati</taxon>
        <taxon>Actinomycetota</taxon>
        <taxon>Actinomycetes</taxon>
        <taxon>Mycobacteriales</taxon>
        <taxon>Nocardiaceae</taxon>
        <taxon>Rhodococcus</taxon>
    </lineage>
</organism>
<keyword evidence="2" id="KW-1185">Reference proteome</keyword>
<dbReference type="EMBL" id="FNSV01000005">
    <property type="protein sequence ID" value="SEB62949.1"/>
    <property type="molecule type" value="Genomic_DNA"/>
</dbReference>
<reference evidence="2" key="1">
    <citation type="submission" date="2016-10" db="EMBL/GenBank/DDBJ databases">
        <authorList>
            <person name="Varghese N."/>
            <person name="Submissions S."/>
        </authorList>
    </citation>
    <scope>NUCLEOTIDE SEQUENCE [LARGE SCALE GENOMIC DNA]</scope>
    <source>
        <strain evidence="2">DSM 44498</strain>
    </source>
</reference>